<feature type="non-terminal residue" evidence="4">
    <location>
        <position position="1896"/>
    </location>
</feature>
<feature type="coiled-coil region" evidence="1">
    <location>
        <begin position="1718"/>
        <end position="1745"/>
    </location>
</feature>
<gene>
    <name evidence="4" type="ORF">MAR_000775</name>
</gene>
<keyword evidence="1" id="KW-0175">Coiled coil</keyword>
<feature type="region of interest" description="Disordered" evidence="2">
    <location>
        <begin position="1125"/>
        <end position="1144"/>
    </location>
</feature>
<feature type="compositionally biased region" description="Polar residues" evidence="2">
    <location>
        <begin position="126"/>
        <end position="147"/>
    </location>
</feature>
<feature type="signal peptide" evidence="3">
    <location>
        <begin position="1"/>
        <end position="21"/>
    </location>
</feature>
<evidence type="ECO:0000256" key="2">
    <source>
        <dbReference type="SAM" id="MobiDB-lite"/>
    </source>
</evidence>
<name>A0ABY7F9T2_MYAAR</name>
<keyword evidence="5" id="KW-1185">Reference proteome</keyword>
<feature type="compositionally biased region" description="Basic and acidic residues" evidence="2">
    <location>
        <begin position="1125"/>
        <end position="1143"/>
    </location>
</feature>
<keyword evidence="3" id="KW-0732">Signal</keyword>
<dbReference type="PANTHER" id="PTHR23159:SF31">
    <property type="entry name" value="CENTROSOME-ASSOCIATED PROTEIN CEP250 ISOFORM X1"/>
    <property type="match status" value="1"/>
</dbReference>
<proteinExistence type="predicted"/>
<evidence type="ECO:0000313" key="5">
    <source>
        <dbReference type="Proteomes" id="UP001164746"/>
    </source>
</evidence>
<feature type="coiled-coil region" evidence="1">
    <location>
        <begin position="1444"/>
        <end position="1675"/>
    </location>
</feature>
<feature type="coiled-coil region" evidence="1">
    <location>
        <begin position="682"/>
        <end position="723"/>
    </location>
</feature>
<protein>
    <submittedName>
        <fullName evidence="4">Uncharacterized protein</fullName>
    </submittedName>
</protein>
<feature type="region of interest" description="Disordered" evidence="2">
    <location>
        <begin position="75"/>
        <end position="186"/>
    </location>
</feature>
<dbReference type="PANTHER" id="PTHR23159">
    <property type="entry name" value="CENTROSOMAL PROTEIN 2"/>
    <property type="match status" value="1"/>
</dbReference>
<feature type="coiled-coil region" evidence="1">
    <location>
        <begin position="524"/>
        <end position="597"/>
    </location>
</feature>
<dbReference type="Proteomes" id="UP001164746">
    <property type="component" value="Chromosome 11"/>
</dbReference>
<organism evidence="4 5">
    <name type="scientific">Mya arenaria</name>
    <name type="common">Soft-shell clam</name>
    <dbReference type="NCBI Taxonomy" id="6604"/>
    <lineage>
        <taxon>Eukaryota</taxon>
        <taxon>Metazoa</taxon>
        <taxon>Spiralia</taxon>
        <taxon>Lophotrochozoa</taxon>
        <taxon>Mollusca</taxon>
        <taxon>Bivalvia</taxon>
        <taxon>Autobranchia</taxon>
        <taxon>Heteroconchia</taxon>
        <taxon>Euheterodonta</taxon>
        <taxon>Imparidentia</taxon>
        <taxon>Neoheterodontei</taxon>
        <taxon>Myida</taxon>
        <taxon>Myoidea</taxon>
        <taxon>Myidae</taxon>
        <taxon>Mya</taxon>
    </lineage>
</organism>
<feature type="coiled-coil region" evidence="1">
    <location>
        <begin position="1278"/>
        <end position="1414"/>
    </location>
</feature>
<feature type="coiled-coil region" evidence="1">
    <location>
        <begin position="747"/>
        <end position="989"/>
    </location>
</feature>
<feature type="region of interest" description="Disordered" evidence="2">
    <location>
        <begin position="1856"/>
        <end position="1896"/>
    </location>
</feature>
<dbReference type="EMBL" id="CP111022">
    <property type="protein sequence ID" value="WAR18937.1"/>
    <property type="molecule type" value="Genomic_DNA"/>
</dbReference>
<dbReference type="SUPFAM" id="SSF57997">
    <property type="entry name" value="Tropomyosin"/>
    <property type="match status" value="1"/>
</dbReference>
<evidence type="ECO:0000313" key="4">
    <source>
        <dbReference type="EMBL" id="WAR18937.1"/>
    </source>
</evidence>
<reference evidence="4" key="1">
    <citation type="submission" date="2022-11" db="EMBL/GenBank/DDBJ databases">
        <title>Centuries of genome instability and evolution in soft-shell clam transmissible cancer (bioRxiv).</title>
        <authorList>
            <person name="Hart S.F.M."/>
            <person name="Yonemitsu M.A."/>
            <person name="Giersch R.M."/>
            <person name="Beal B.F."/>
            <person name="Arriagada G."/>
            <person name="Davis B.W."/>
            <person name="Ostrander E.A."/>
            <person name="Goff S.P."/>
            <person name="Metzger M.J."/>
        </authorList>
    </citation>
    <scope>NUCLEOTIDE SEQUENCE</scope>
    <source>
        <strain evidence="4">MELC-2E11</strain>
        <tissue evidence="4">Siphon/mantle</tissue>
    </source>
</reference>
<evidence type="ECO:0000256" key="3">
    <source>
        <dbReference type="SAM" id="SignalP"/>
    </source>
</evidence>
<accession>A0ABY7F9T2</accession>
<feature type="compositionally biased region" description="Basic and acidic residues" evidence="2">
    <location>
        <begin position="169"/>
        <end position="185"/>
    </location>
</feature>
<sequence length="1896" mass="217223">GRLQISRLLLIPVIIWWQLLDQYLEHFCKNRLPKFISYRAPRRPASYARLFQETFASLRPLPKVQTCITALHTQSRAEKKGDGAGQEDGIMSSPPKKHLTDVRYSTTSPTRHGSHGEGQGPAREISSLSREGSPAQGHQLSGSPQTGDTRDGAGKRKQAGRSLTPDSRYMLDKEMTESQNRKLEGEVSTLRTENKLLKDKYNRANARIGELESELSEARDDLSTLQDDLDHEMTELTARTRQEMDRDRSDLQARMLGLERRLVGAQTATELAQSSDKTRTLEAHSSEIASLKEELTRVRGLLAESERQVHEGEERHAQAHRDIQKLTKFTEALQQQTDAGNTPADISNKQVRSLERRLKVTEERLHQERADRANNLSSVEDKLLTDNAKLQASEKELTRQLHREKEKNRNFEQRVKQLREENEKLRLAMPFDDTSLLSKTGTSYDIPYSSHTTDRAETLKSVSEDMNYIMSQIEQQDGLQGTVDRDEVIRVVWNKRELAYRHLKQYDFQLQELQLSDNNLVDGLKNLRETYGQAEGKLASMEEELADARSLAITLEHTYKQQLEVLVQERHNAFASLKTAEDLLAAVRAENETLHQNVALAHTHGMDHRAGGKDSETSDAEMLRSEVLRLTRANKLMEGELSTLRIQLNAREIALKDVESELSMVYGRLKGEDSDDRKQQRIDKLSAEVKEGEVELSLAREQLSRANGEVSRLQAELTSLKKQNMKNRSHKTEQIETRVLQELRGSLAEREGDVAGLSRQLDDTENNLQKLRQDLYIEQMHNSELEAENENLQETVAQRAQMFEALSGTEREQLAQYQILKDAMDNASQELAQKHAQIISLDVNLSSQKDKCAELVEELARLHNSWRRDDTQDTPDQLPAHQLQVRELEKERAQLKQELQQAYSAIQASEEQYRTLQTESAQLEQELVKEKTVILQITAEKGEIEQHLEELAEEHESLITEKNTGEEDLVRLETKLQEILHKYEAQSRKQHGDFTKEHQGIPPEASKLVSELDSLRLVVDGKDKEIAMLHDKLSRQGIELDFLHRKVELVHRDSVANREDVARMISELTLKMKEAVSTREVSQLLVTERTKLANEKQHLEAELDQERRSRDEQRREIHDIIRKIENTETSKKSTEKNSRDKENTIISLEAELRNTKHNLASSETENDSLKNRLDHMIEDLSEKKSEVLKWKEDFTKLAHDCDIIRHEHSVLSDKYETEIKMVQKLKGEVALREEENGALRGDLKVAQQDRDTHHGQLLITKDTLSRLTQDKGSIEHDYEGLCRSLTEKERQLTELRERMEERLESLKREHAQEQIRLEQDRNAATQERDLAKGEMDKLNKELRQKEVQLNTFSRTLQELEAITREKKQLESQVERLEASTGDSQVLLEGHRRDLMQLNEALAKQQERTILLESENHTLAADLKALKNSSNREEHELKLTITELKAQHENERHYLNDNLAQTQSRLRSVETSLASAAGERDTALGKLRLHEKTVEDLRAKLADENTARRLTEQSVGTLRLQLEEARNEKNVSQARYVEMKAQVSRAEESHHREEEKSAGLAGQLAELTAITSSHRAALKAKTDQVDLLQKEVSSLKQMIESQKQTWSSKLKKAALEARQQMEGVNEEKSRLAAQLQASTVDLDSAREHIANKNKENLKLQEEILSLEDRVREAQLKQKHADDTLQAQIDRQQDLNTRFEAQDEELKRLRSFLARKADEAGEADKAMQEMNRVIQELSHQMQSHLDAQRGGDKEGKGRENAATRFRRQLAEVTADLNTERSLHQITRTSLSALEEDCTRIRKQLQTLRHRHPQQTEKKHKNRMEAINAIIARSQSQAQALLTSGGYYDDSMLSPRGLGNPIPRVGLTPRRGAAESPDNSISEDLSIASLPPMHYGKKS</sequence>
<feature type="chain" id="PRO_5045347224" evidence="3">
    <location>
        <begin position="22"/>
        <end position="1896"/>
    </location>
</feature>
<evidence type="ECO:0000256" key="1">
    <source>
        <dbReference type="SAM" id="Coils"/>
    </source>
</evidence>